<protein>
    <submittedName>
        <fullName evidence="2">Uncharacterized protein</fullName>
    </submittedName>
</protein>
<accession>A0AAV4FDD6</accession>
<feature type="region of interest" description="Disordered" evidence="1">
    <location>
        <begin position="88"/>
        <end position="109"/>
    </location>
</feature>
<feature type="non-terminal residue" evidence="2">
    <location>
        <position position="1"/>
    </location>
</feature>
<evidence type="ECO:0000313" key="2">
    <source>
        <dbReference type="EMBL" id="GFR70416.1"/>
    </source>
</evidence>
<dbReference type="EMBL" id="BMAT01004214">
    <property type="protein sequence ID" value="GFR70416.1"/>
    <property type="molecule type" value="Genomic_DNA"/>
</dbReference>
<feature type="region of interest" description="Disordered" evidence="1">
    <location>
        <begin position="1"/>
        <end position="20"/>
    </location>
</feature>
<comment type="caution">
    <text evidence="2">The sequence shown here is derived from an EMBL/GenBank/DDBJ whole genome shotgun (WGS) entry which is preliminary data.</text>
</comment>
<reference evidence="2 3" key="1">
    <citation type="journal article" date="2021" name="Elife">
        <title>Chloroplast acquisition without the gene transfer in kleptoplastic sea slugs, Plakobranchus ocellatus.</title>
        <authorList>
            <person name="Maeda T."/>
            <person name="Takahashi S."/>
            <person name="Yoshida T."/>
            <person name="Shimamura S."/>
            <person name="Takaki Y."/>
            <person name="Nagai Y."/>
            <person name="Toyoda A."/>
            <person name="Suzuki Y."/>
            <person name="Arimoto A."/>
            <person name="Ishii H."/>
            <person name="Satoh N."/>
            <person name="Nishiyama T."/>
            <person name="Hasebe M."/>
            <person name="Maruyama T."/>
            <person name="Minagawa J."/>
            <person name="Obokata J."/>
            <person name="Shigenobu S."/>
        </authorList>
    </citation>
    <scope>NUCLEOTIDE SEQUENCE [LARGE SCALE GENOMIC DNA]</scope>
</reference>
<sequence length="109" mass="12312">DEALQQRSRYNRGAVTTEEALQQRRHYNRRGIQRSCYNRGAVTTEEALQQKSFQFMSLTPGGAAHYCVILEMEHLTHPAAPSVQQLLVSKPSAHRDITTPEPNDSMSKS</sequence>
<evidence type="ECO:0000256" key="1">
    <source>
        <dbReference type="SAM" id="MobiDB-lite"/>
    </source>
</evidence>
<dbReference type="Proteomes" id="UP000762676">
    <property type="component" value="Unassembled WGS sequence"/>
</dbReference>
<gene>
    <name evidence="2" type="ORF">ElyMa_002071600</name>
</gene>
<organism evidence="2 3">
    <name type="scientific">Elysia marginata</name>
    <dbReference type="NCBI Taxonomy" id="1093978"/>
    <lineage>
        <taxon>Eukaryota</taxon>
        <taxon>Metazoa</taxon>
        <taxon>Spiralia</taxon>
        <taxon>Lophotrochozoa</taxon>
        <taxon>Mollusca</taxon>
        <taxon>Gastropoda</taxon>
        <taxon>Heterobranchia</taxon>
        <taxon>Euthyneura</taxon>
        <taxon>Panpulmonata</taxon>
        <taxon>Sacoglossa</taxon>
        <taxon>Placobranchoidea</taxon>
        <taxon>Plakobranchidae</taxon>
        <taxon>Elysia</taxon>
    </lineage>
</organism>
<proteinExistence type="predicted"/>
<dbReference type="AlphaFoldDB" id="A0AAV4FDD6"/>
<feature type="compositionally biased region" description="Polar residues" evidence="1">
    <location>
        <begin position="100"/>
        <end position="109"/>
    </location>
</feature>
<evidence type="ECO:0000313" key="3">
    <source>
        <dbReference type="Proteomes" id="UP000762676"/>
    </source>
</evidence>
<name>A0AAV4FDD6_9GAST</name>
<keyword evidence="3" id="KW-1185">Reference proteome</keyword>